<reference evidence="1 2" key="1">
    <citation type="submission" date="2023-08" db="EMBL/GenBank/DDBJ databases">
        <title>Rhodoferax potami sp. nov. and Rhodoferax mekongensis sp. nov., isolated from the Mekong River in Thailand.</title>
        <authorList>
            <person name="Kitikhun S."/>
            <person name="Charoenyingcharoen P."/>
            <person name="Siriarchawattana P."/>
            <person name="Likhitrattanapisal S."/>
            <person name="Nilsakha T."/>
            <person name="Chanpet A."/>
            <person name="Rattanawaree P."/>
            <person name="Ingsriswang S."/>
        </authorList>
    </citation>
    <scope>NUCLEOTIDE SEQUENCE [LARGE SCALE GENOMIC DNA]</scope>
    <source>
        <strain evidence="1 2">TBRC 17307</strain>
    </source>
</reference>
<accession>A0ABZ0AYY0</accession>
<name>A0ABZ0AYY0_9BURK</name>
<dbReference type="RefSeq" id="WP_313866788.1">
    <property type="nucleotide sequence ID" value="NZ_CP132507.1"/>
</dbReference>
<dbReference type="Proteomes" id="UP001302257">
    <property type="component" value="Chromosome"/>
</dbReference>
<keyword evidence="2" id="KW-1185">Reference proteome</keyword>
<proteinExistence type="predicted"/>
<protein>
    <submittedName>
        <fullName evidence="1">Uncharacterized protein</fullName>
    </submittedName>
</protein>
<organism evidence="1 2">
    <name type="scientific">Rhodoferax mekongensis</name>
    <dbReference type="NCBI Taxonomy" id="3068341"/>
    <lineage>
        <taxon>Bacteria</taxon>
        <taxon>Pseudomonadati</taxon>
        <taxon>Pseudomonadota</taxon>
        <taxon>Betaproteobacteria</taxon>
        <taxon>Burkholderiales</taxon>
        <taxon>Comamonadaceae</taxon>
        <taxon>Rhodoferax</taxon>
    </lineage>
</organism>
<dbReference type="EMBL" id="CP132507">
    <property type="protein sequence ID" value="WNO03917.1"/>
    <property type="molecule type" value="Genomic_DNA"/>
</dbReference>
<sequence length="125" mass="14266">MKFTKTEIISERVNVIAKVTLLQIERCLLAISNKVADNQDEPELNLKKSLTDIAEVVYSVQSALDTAAFWMLDYKSDDRVKKLTQSALKLNPIAKSLKLPEDDHNGYLAHFIKQNKKDGLIRHRD</sequence>
<evidence type="ECO:0000313" key="2">
    <source>
        <dbReference type="Proteomes" id="UP001302257"/>
    </source>
</evidence>
<gene>
    <name evidence="1" type="ORF">RAN89_13475</name>
</gene>
<evidence type="ECO:0000313" key="1">
    <source>
        <dbReference type="EMBL" id="WNO03917.1"/>
    </source>
</evidence>